<feature type="transmembrane region" description="Helical" evidence="6">
    <location>
        <begin position="137"/>
        <end position="159"/>
    </location>
</feature>
<keyword evidence="3 6" id="KW-1133">Transmembrane helix</keyword>
<reference evidence="8" key="1">
    <citation type="submission" date="2023-03" db="EMBL/GenBank/DDBJ databases">
        <title>Complete genome of Cladonia borealis.</title>
        <authorList>
            <person name="Park H."/>
        </authorList>
    </citation>
    <scope>NUCLEOTIDE SEQUENCE</scope>
    <source>
        <strain evidence="8">ANT050790</strain>
    </source>
</reference>
<dbReference type="InterPro" id="IPR020846">
    <property type="entry name" value="MFS_dom"/>
</dbReference>
<evidence type="ECO:0000313" key="8">
    <source>
        <dbReference type="EMBL" id="KAK0515006.1"/>
    </source>
</evidence>
<feature type="transmembrane region" description="Helical" evidence="6">
    <location>
        <begin position="171"/>
        <end position="194"/>
    </location>
</feature>
<organism evidence="8 9">
    <name type="scientific">Cladonia borealis</name>
    <dbReference type="NCBI Taxonomy" id="184061"/>
    <lineage>
        <taxon>Eukaryota</taxon>
        <taxon>Fungi</taxon>
        <taxon>Dikarya</taxon>
        <taxon>Ascomycota</taxon>
        <taxon>Pezizomycotina</taxon>
        <taxon>Lecanoromycetes</taxon>
        <taxon>OSLEUM clade</taxon>
        <taxon>Lecanoromycetidae</taxon>
        <taxon>Lecanorales</taxon>
        <taxon>Lecanorineae</taxon>
        <taxon>Cladoniaceae</taxon>
        <taxon>Cladonia</taxon>
    </lineage>
</organism>
<feature type="transmembrane region" description="Helical" evidence="6">
    <location>
        <begin position="352"/>
        <end position="371"/>
    </location>
</feature>
<protein>
    <recommendedName>
        <fullName evidence="7">Major facilitator superfamily (MFS) profile domain-containing protein</fullName>
    </recommendedName>
</protein>
<dbReference type="GO" id="GO:0022857">
    <property type="term" value="F:transmembrane transporter activity"/>
    <property type="evidence" value="ECO:0007669"/>
    <property type="project" value="InterPro"/>
</dbReference>
<evidence type="ECO:0000256" key="4">
    <source>
        <dbReference type="ARBA" id="ARBA00023136"/>
    </source>
</evidence>
<dbReference type="EMBL" id="JAFEKC020000004">
    <property type="protein sequence ID" value="KAK0515006.1"/>
    <property type="molecule type" value="Genomic_DNA"/>
</dbReference>
<feature type="transmembrane region" description="Helical" evidence="6">
    <location>
        <begin position="377"/>
        <end position="397"/>
    </location>
</feature>
<feature type="region of interest" description="Disordered" evidence="5">
    <location>
        <begin position="1"/>
        <end position="36"/>
    </location>
</feature>
<proteinExistence type="predicted"/>
<dbReference type="PANTHER" id="PTHR23502">
    <property type="entry name" value="MAJOR FACILITATOR SUPERFAMILY"/>
    <property type="match status" value="1"/>
</dbReference>
<feature type="transmembrane region" description="Helical" evidence="6">
    <location>
        <begin position="311"/>
        <end position="331"/>
    </location>
</feature>
<feature type="transmembrane region" description="Helical" evidence="6">
    <location>
        <begin position="84"/>
        <end position="100"/>
    </location>
</feature>
<gene>
    <name evidence="8" type="ORF">JMJ35_002385</name>
</gene>
<sequence>MAANERTNLLPGPPEDDPRKTTLAWASPTDSRNPQNWPASRKWGVAILISFYALSGPMSSAMVVPAMPQMSQELGLTSETSTQLLVSAYVLCWSLGTLFWGPLSEAYGRSTLLNVGQALFLVTNSLCALEWNGTRFLVLRSVSGLVGSAPLAIGGGVMTDLWKSEERGRSLAVYTAVPLLGPALGAIIGGFVVQNVSWRWIFWGCSAFTACSLAVGLVFLTETFSPVILRREKARLLGNEFDDSGKTLLAALKKLITVDLPRPLILLGTQPIIQVLALYMAYLFGLNYLTLSTYQALWQDEYGQSVSMGSLNYISIGLGLVLGCEIAAPLNDKIYIFCKSRNKNIGVPEFRTYMMLPASLLVPLGLLWYGWSASAHLHYLMPNIGIFIYCFGLIIGFQCIQAYVLDCYPVYAASAIGALTVLRAITGCIFPIFGPVLYRGLGYGWASTLLAGIAGVIGVVAPVGLKVWGPALRARSPYASGEAKVLL</sequence>
<feature type="domain" description="Major facilitator superfamily (MFS) profile" evidence="7">
    <location>
        <begin position="45"/>
        <end position="473"/>
    </location>
</feature>
<dbReference type="SUPFAM" id="SSF103473">
    <property type="entry name" value="MFS general substrate transporter"/>
    <property type="match status" value="1"/>
</dbReference>
<evidence type="ECO:0000256" key="1">
    <source>
        <dbReference type="ARBA" id="ARBA00004141"/>
    </source>
</evidence>
<feature type="transmembrane region" description="Helical" evidence="6">
    <location>
        <begin position="200"/>
        <end position="221"/>
    </location>
</feature>
<dbReference type="PANTHER" id="PTHR23502:SF60">
    <property type="entry name" value="MAJOR FACILITATOR SUPERFAMILY (MFS) PROFILE DOMAIN-CONTAINING PROTEIN-RELATED"/>
    <property type="match status" value="1"/>
</dbReference>
<accession>A0AA39UD00</accession>
<keyword evidence="2 6" id="KW-0812">Transmembrane</keyword>
<evidence type="ECO:0000256" key="6">
    <source>
        <dbReference type="SAM" id="Phobius"/>
    </source>
</evidence>
<feature type="transmembrane region" description="Helical" evidence="6">
    <location>
        <begin position="409"/>
        <end position="433"/>
    </location>
</feature>
<dbReference type="InterPro" id="IPR036259">
    <property type="entry name" value="MFS_trans_sf"/>
</dbReference>
<keyword evidence="4 6" id="KW-0472">Membrane</keyword>
<evidence type="ECO:0000256" key="2">
    <source>
        <dbReference type="ARBA" id="ARBA00022692"/>
    </source>
</evidence>
<evidence type="ECO:0000256" key="3">
    <source>
        <dbReference type="ARBA" id="ARBA00022989"/>
    </source>
</evidence>
<dbReference type="InterPro" id="IPR011701">
    <property type="entry name" value="MFS"/>
</dbReference>
<dbReference type="Pfam" id="PF07690">
    <property type="entry name" value="MFS_1"/>
    <property type="match status" value="1"/>
</dbReference>
<evidence type="ECO:0000256" key="5">
    <source>
        <dbReference type="SAM" id="MobiDB-lite"/>
    </source>
</evidence>
<feature type="transmembrane region" description="Helical" evidence="6">
    <location>
        <begin position="272"/>
        <end position="291"/>
    </location>
</feature>
<dbReference type="AlphaFoldDB" id="A0AA39UD00"/>
<dbReference type="PROSITE" id="PS50850">
    <property type="entry name" value="MFS"/>
    <property type="match status" value="1"/>
</dbReference>
<dbReference type="GO" id="GO:0016020">
    <property type="term" value="C:membrane"/>
    <property type="evidence" value="ECO:0007669"/>
    <property type="project" value="UniProtKB-SubCell"/>
</dbReference>
<comment type="subcellular location">
    <subcellularLocation>
        <location evidence="1">Membrane</location>
        <topology evidence="1">Multi-pass membrane protein</topology>
    </subcellularLocation>
</comment>
<dbReference type="Proteomes" id="UP001166286">
    <property type="component" value="Unassembled WGS sequence"/>
</dbReference>
<evidence type="ECO:0000259" key="7">
    <source>
        <dbReference type="PROSITE" id="PS50850"/>
    </source>
</evidence>
<dbReference type="CDD" id="cd17323">
    <property type="entry name" value="MFS_Tpo1_MDR_like"/>
    <property type="match status" value="1"/>
</dbReference>
<evidence type="ECO:0000313" key="9">
    <source>
        <dbReference type="Proteomes" id="UP001166286"/>
    </source>
</evidence>
<name>A0AA39UD00_9LECA</name>
<comment type="caution">
    <text evidence="8">The sequence shown here is derived from an EMBL/GenBank/DDBJ whole genome shotgun (WGS) entry which is preliminary data.</text>
</comment>
<dbReference type="Gene3D" id="1.20.1250.20">
    <property type="entry name" value="MFS general substrate transporter like domains"/>
    <property type="match status" value="1"/>
</dbReference>
<keyword evidence="9" id="KW-1185">Reference proteome</keyword>
<feature type="transmembrane region" description="Helical" evidence="6">
    <location>
        <begin position="112"/>
        <end position="131"/>
    </location>
</feature>
<feature type="transmembrane region" description="Helical" evidence="6">
    <location>
        <begin position="43"/>
        <end position="64"/>
    </location>
</feature>
<feature type="transmembrane region" description="Helical" evidence="6">
    <location>
        <begin position="445"/>
        <end position="465"/>
    </location>
</feature>